<dbReference type="GO" id="GO:0009451">
    <property type="term" value="P:RNA modification"/>
    <property type="evidence" value="ECO:0007669"/>
    <property type="project" value="InterPro"/>
</dbReference>
<dbReference type="InParanoid" id="A0A7J7DK24"/>
<name>A0A7J7DK24_TRIWF</name>
<proteinExistence type="predicted"/>
<feature type="repeat" description="PPR" evidence="2">
    <location>
        <begin position="484"/>
        <end position="518"/>
    </location>
</feature>
<dbReference type="PANTHER" id="PTHR47926">
    <property type="entry name" value="PENTATRICOPEPTIDE REPEAT-CONTAINING PROTEIN"/>
    <property type="match status" value="1"/>
</dbReference>
<dbReference type="FunFam" id="1.25.40.10:FF:000090">
    <property type="entry name" value="Pentatricopeptide repeat-containing protein, chloroplastic"/>
    <property type="match status" value="1"/>
</dbReference>
<organism evidence="3 4">
    <name type="scientific">Tripterygium wilfordii</name>
    <name type="common">Thunder God vine</name>
    <dbReference type="NCBI Taxonomy" id="458696"/>
    <lineage>
        <taxon>Eukaryota</taxon>
        <taxon>Viridiplantae</taxon>
        <taxon>Streptophyta</taxon>
        <taxon>Embryophyta</taxon>
        <taxon>Tracheophyta</taxon>
        <taxon>Spermatophyta</taxon>
        <taxon>Magnoliopsida</taxon>
        <taxon>eudicotyledons</taxon>
        <taxon>Gunneridae</taxon>
        <taxon>Pentapetalae</taxon>
        <taxon>rosids</taxon>
        <taxon>fabids</taxon>
        <taxon>Celastrales</taxon>
        <taxon>Celastraceae</taxon>
        <taxon>Tripterygium</taxon>
    </lineage>
</organism>
<dbReference type="InterPro" id="IPR002885">
    <property type="entry name" value="PPR_rpt"/>
</dbReference>
<feature type="repeat" description="PPR" evidence="2">
    <location>
        <begin position="279"/>
        <end position="313"/>
    </location>
</feature>
<evidence type="ECO:0000313" key="3">
    <source>
        <dbReference type="EMBL" id="KAF5746594.1"/>
    </source>
</evidence>
<feature type="repeat" description="PPR" evidence="2">
    <location>
        <begin position="177"/>
        <end position="211"/>
    </location>
</feature>
<keyword evidence="1" id="KW-0677">Repeat</keyword>
<dbReference type="InterPro" id="IPR046960">
    <property type="entry name" value="PPR_At4g14850-like_plant"/>
</dbReference>
<dbReference type="NCBIfam" id="TIGR00756">
    <property type="entry name" value="PPR"/>
    <property type="match status" value="5"/>
</dbReference>
<gene>
    <name evidence="3" type="ORF">HS088_TW06G00765</name>
</gene>
<comment type="caution">
    <text evidence="3">The sequence shown here is derived from an EMBL/GenBank/DDBJ whole genome shotgun (WGS) entry which is preliminary data.</text>
</comment>
<evidence type="ECO:0000256" key="2">
    <source>
        <dbReference type="PROSITE-ProRule" id="PRU00708"/>
    </source>
</evidence>
<dbReference type="Pfam" id="PF01535">
    <property type="entry name" value="PPR"/>
    <property type="match status" value="5"/>
</dbReference>
<dbReference type="PANTHER" id="PTHR47926:SF442">
    <property type="entry name" value="PUTATIVE-RELATED"/>
    <property type="match status" value="1"/>
</dbReference>
<protein>
    <recommendedName>
        <fullName evidence="5">Pentatricopeptide repeat-containing protein</fullName>
    </recommendedName>
</protein>
<evidence type="ECO:0008006" key="5">
    <source>
        <dbReference type="Google" id="ProtNLM"/>
    </source>
</evidence>
<dbReference type="Gene3D" id="1.25.40.10">
    <property type="entry name" value="Tetratricopeptide repeat domain"/>
    <property type="match status" value="5"/>
</dbReference>
<keyword evidence="4" id="KW-1185">Reference proteome</keyword>
<sequence>MPNFLKNGSKLFSHVRTITTEHRAVPSPVPFMQLDSYCEVNRDEDVYSKNRVIGNLVKCGSLKHALNVFDEMPVCDVVTYNLLISGHGRYGQPKAAFNLYADMVSLGIRESATTFSSVLSICSDAGLFREGIPVHCRVLKLGFSLNLFIGSSLIDLYLHKGLDKVALRLFDEVPERSLALWNLFLREFCELGKSEEVLRFYNKMKQDNVRPNGLSFCYLIRGCCNESFLHDGKKLHCHIIKIGLVKSNIFLSNALVDFYSACGNLIDAMKSFEVLEREDVLSWNSIVSICAYKGLLVDALEWFSCMQFHGKRPSIRSFVGLLNASSGTRNILLGKQIHCLILKMGFDPGSIHVQSALIDMYGKCGNIESSVLMYQSAPERTLECCNSLMTSLMHCGIVEDVIELFGLMVDEGIGLSEVTFSTTLKALSMCASPSLHSCQLLHSCAIKFGFESDVAVSCSLIDAYSRCGHVELSLEIFERLPSPNVFCFTSIINGCAWNGMGREGLGMLEMMIQKGLKPDWVTFLCVLTGCNHAGLVEEGRSVFNSMRSLYDIHPDRQHYACMVDLLGRAGLLDEAVELLQQAAGKGDSVMWSSLLRSCRVHGNERVGKIAAKTLMELELDDFSIYLQVSNFYSGIGEFEASEQVTENCTARKVTKQIGQSLIEVTVCV</sequence>
<dbReference type="OrthoDB" id="600868at2759"/>
<feature type="repeat" description="PPR" evidence="2">
    <location>
        <begin position="76"/>
        <end position="110"/>
    </location>
</feature>
<dbReference type="PROSITE" id="PS51375">
    <property type="entry name" value="PPR"/>
    <property type="match status" value="4"/>
</dbReference>
<reference evidence="3 4" key="1">
    <citation type="journal article" date="2020" name="Nat. Commun.">
        <title>Genome of Tripterygium wilfordii and identification of cytochrome P450 involved in triptolide biosynthesis.</title>
        <authorList>
            <person name="Tu L."/>
            <person name="Su P."/>
            <person name="Zhang Z."/>
            <person name="Gao L."/>
            <person name="Wang J."/>
            <person name="Hu T."/>
            <person name="Zhou J."/>
            <person name="Zhang Y."/>
            <person name="Zhao Y."/>
            <person name="Liu Y."/>
            <person name="Song Y."/>
            <person name="Tong Y."/>
            <person name="Lu Y."/>
            <person name="Yang J."/>
            <person name="Xu C."/>
            <person name="Jia M."/>
            <person name="Peters R.J."/>
            <person name="Huang L."/>
            <person name="Gao W."/>
        </authorList>
    </citation>
    <scope>NUCLEOTIDE SEQUENCE [LARGE SCALE GENOMIC DNA]</scope>
    <source>
        <strain evidence="4">cv. XIE 37</strain>
        <tissue evidence="3">Leaf</tissue>
    </source>
</reference>
<dbReference type="InterPro" id="IPR011990">
    <property type="entry name" value="TPR-like_helical_dom_sf"/>
</dbReference>
<dbReference type="EMBL" id="JAAARO010000006">
    <property type="protein sequence ID" value="KAF5746594.1"/>
    <property type="molecule type" value="Genomic_DNA"/>
</dbReference>
<evidence type="ECO:0000256" key="1">
    <source>
        <dbReference type="ARBA" id="ARBA00022737"/>
    </source>
</evidence>
<dbReference type="Pfam" id="PF13041">
    <property type="entry name" value="PPR_2"/>
    <property type="match status" value="3"/>
</dbReference>
<dbReference type="Proteomes" id="UP000593562">
    <property type="component" value="Unassembled WGS sequence"/>
</dbReference>
<evidence type="ECO:0000313" key="4">
    <source>
        <dbReference type="Proteomes" id="UP000593562"/>
    </source>
</evidence>
<accession>A0A7J7DK24</accession>
<dbReference type="GO" id="GO:0003723">
    <property type="term" value="F:RNA binding"/>
    <property type="evidence" value="ECO:0007669"/>
    <property type="project" value="InterPro"/>
</dbReference>
<dbReference type="AlphaFoldDB" id="A0A7J7DK24"/>